<evidence type="ECO:0000313" key="3">
    <source>
        <dbReference type="Proteomes" id="UP000001876"/>
    </source>
</evidence>
<dbReference type="PANTHER" id="PTHR23172:SF19">
    <property type="entry name" value="J DOMAIN-CONTAINING PROTEIN"/>
    <property type="match status" value="1"/>
</dbReference>
<dbReference type="AlphaFoldDB" id="C1MGE2"/>
<dbReference type="eggNOG" id="KOG0431">
    <property type="taxonomic scope" value="Eukaryota"/>
</dbReference>
<name>C1MGE2_MICPC</name>
<organism evidence="3">
    <name type="scientific">Micromonas pusilla (strain CCMP1545)</name>
    <name type="common">Picoplanktonic green alga</name>
    <dbReference type="NCBI Taxonomy" id="564608"/>
    <lineage>
        <taxon>Eukaryota</taxon>
        <taxon>Viridiplantae</taxon>
        <taxon>Chlorophyta</taxon>
        <taxon>Mamiellophyceae</taxon>
        <taxon>Mamiellales</taxon>
        <taxon>Mamiellaceae</taxon>
        <taxon>Micromonas</taxon>
    </lineage>
</organism>
<keyword evidence="3" id="KW-1185">Reference proteome</keyword>
<sequence length="612" mass="61289">MSGLESLMTDFSLTGSVKKGPSMNAAKSMTSAMAGTPSSGSAMPAEAIDANDPFWFASSSSSSAAAKPKPPPSGGAGGGADVDDIFGLGIGGGIGGGATPMSAARPIPHQRAASGGGGMDFFSSSPARSRSPAMGFSPAAPGLANSMKKKSGMAGDAFDFANVDDLLGGGRPMSGAPMRTQSIDDLLGGAGTASGASSGPGSAVVGGGGAAGDDDLLGALFGETTTTTSRTASGSKLDGLGAPASTSGGGTAASSANDLLDGADDFFSGGGGVASGIASAKDSPASAGSGHDELDLSGVMDDGESPTLVEDTTGRGYDRGRSAVEDASEIEPAVPEPTPSTTTAAASADDGLAGFEDFFSPGGAAATSSGAAASGGGGGGLDSLEDLLRASTTGGGGKGKGGGMSLGSDKMDDLFGPPVHPSGGGVPAAAVIDDMFGAMMGGGRANAAPAAASADEFSYAPDSDDEDREGDTRERKEARRRRHERVKAAIDAKLQEKRDRESRALADQAERQMLKDMIGADIDEWLRVNQNNVRTMLANLGDVLWQNHGYKSPSMNDLLNPPSVKKCYHRALILIHPDKVRQRGGDTSMIYIADKVFDQVRDAYKAFEAKEM</sequence>
<feature type="region of interest" description="Disordered" evidence="1">
    <location>
        <begin position="99"/>
        <end position="137"/>
    </location>
</feature>
<feature type="compositionally biased region" description="Basic and acidic residues" evidence="1">
    <location>
        <begin position="312"/>
        <end position="324"/>
    </location>
</feature>
<dbReference type="GO" id="GO:0030276">
    <property type="term" value="F:clathrin binding"/>
    <property type="evidence" value="ECO:0007669"/>
    <property type="project" value="TreeGrafter"/>
</dbReference>
<evidence type="ECO:0000256" key="1">
    <source>
        <dbReference type="SAM" id="MobiDB-lite"/>
    </source>
</evidence>
<dbReference type="KEGG" id="mpp:MICPUCDRAFT_49779"/>
<protein>
    <submittedName>
        <fullName evidence="2">Predicted protein</fullName>
    </submittedName>
</protein>
<dbReference type="RefSeq" id="XP_003055309.1">
    <property type="nucleotide sequence ID" value="XM_003055263.1"/>
</dbReference>
<feature type="compositionally biased region" description="Gly residues" evidence="1">
    <location>
        <begin position="393"/>
        <end position="405"/>
    </location>
</feature>
<feature type="region of interest" description="Disordered" evidence="1">
    <location>
        <begin position="171"/>
        <end position="207"/>
    </location>
</feature>
<dbReference type="GO" id="GO:0031982">
    <property type="term" value="C:vesicle"/>
    <property type="evidence" value="ECO:0007669"/>
    <property type="project" value="TreeGrafter"/>
</dbReference>
<feature type="region of interest" description="Disordered" evidence="1">
    <location>
        <begin position="383"/>
        <end position="417"/>
    </location>
</feature>
<dbReference type="STRING" id="564608.C1MGE2"/>
<dbReference type="EMBL" id="GG663735">
    <property type="protein sequence ID" value="EEH60561.1"/>
    <property type="molecule type" value="Genomic_DNA"/>
</dbReference>
<feature type="region of interest" description="Disordered" evidence="1">
    <location>
        <begin position="453"/>
        <end position="485"/>
    </location>
</feature>
<dbReference type="PANTHER" id="PTHR23172">
    <property type="entry name" value="AUXILIN/CYCLIN G-ASSOCIATED KINASE-RELATED"/>
    <property type="match status" value="1"/>
</dbReference>
<feature type="compositionally biased region" description="Low complexity" evidence="1">
    <location>
        <begin position="193"/>
        <end position="203"/>
    </location>
</feature>
<accession>C1MGE2</accession>
<dbReference type="InterPro" id="IPR036869">
    <property type="entry name" value="J_dom_sf"/>
</dbReference>
<feature type="compositionally biased region" description="Low complexity" evidence="1">
    <location>
        <begin position="120"/>
        <end position="133"/>
    </location>
</feature>
<dbReference type="GO" id="GO:0072583">
    <property type="term" value="P:clathrin-dependent endocytosis"/>
    <property type="evidence" value="ECO:0007669"/>
    <property type="project" value="TreeGrafter"/>
</dbReference>
<gene>
    <name evidence="2" type="ORF">MICPUCDRAFT_49779</name>
</gene>
<dbReference type="SUPFAM" id="SSF46565">
    <property type="entry name" value="Chaperone J-domain"/>
    <property type="match status" value="1"/>
</dbReference>
<dbReference type="OrthoDB" id="1717591at2759"/>
<feature type="compositionally biased region" description="Low complexity" evidence="1">
    <location>
        <begin position="241"/>
        <end position="253"/>
    </location>
</feature>
<dbReference type="Gene3D" id="1.10.287.110">
    <property type="entry name" value="DnaJ domain"/>
    <property type="match status" value="1"/>
</dbReference>
<feature type="region of interest" description="Disordered" evidence="1">
    <location>
        <begin position="277"/>
        <end position="346"/>
    </location>
</feature>
<feature type="region of interest" description="Disordered" evidence="1">
    <location>
        <begin position="227"/>
        <end position="253"/>
    </location>
</feature>
<evidence type="ECO:0000313" key="2">
    <source>
        <dbReference type="EMBL" id="EEH60561.1"/>
    </source>
</evidence>
<dbReference type="Proteomes" id="UP000001876">
    <property type="component" value="Unassembled WGS sequence"/>
</dbReference>
<reference evidence="2 3" key="1">
    <citation type="journal article" date="2009" name="Science">
        <title>Green evolution and dynamic adaptations revealed by genomes of the marine picoeukaryotes Micromonas.</title>
        <authorList>
            <person name="Worden A.Z."/>
            <person name="Lee J.H."/>
            <person name="Mock T."/>
            <person name="Rouze P."/>
            <person name="Simmons M.P."/>
            <person name="Aerts A.L."/>
            <person name="Allen A.E."/>
            <person name="Cuvelier M.L."/>
            <person name="Derelle E."/>
            <person name="Everett M.V."/>
            <person name="Foulon E."/>
            <person name="Grimwood J."/>
            <person name="Gundlach H."/>
            <person name="Henrissat B."/>
            <person name="Napoli C."/>
            <person name="McDonald S.M."/>
            <person name="Parker M.S."/>
            <person name="Rombauts S."/>
            <person name="Salamov A."/>
            <person name="Von Dassow P."/>
            <person name="Badger J.H."/>
            <person name="Coutinho P.M."/>
            <person name="Demir E."/>
            <person name="Dubchak I."/>
            <person name="Gentemann C."/>
            <person name="Eikrem W."/>
            <person name="Gready J.E."/>
            <person name="John U."/>
            <person name="Lanier W."/>
            <person name="Lindquist E.A."/>
            <person name="Lucas S."/>
            <person name="Mayer K.F."/>
            <person name="Moreau H."/>
            <person name="Not F."/>
            <person name="Otillar R."/>
            <person name="Panaud O."/>
            <person name="Pangilinan J."/>
            <person name="Paulsen I."/>
            <person name="Piegu B."/>
            <person name="Poliakov A."/>
            <person name="Robbens S."/>
            <person name="Schmutz J."/>
            <person name="Toulza E."/>
            <person name="Wyss T."/>
            <person name="Zelensky A."/>
            <person name="Zhou K."/>
            <person name="Armbrust E.V."/>
            <person name="Bhattacharya D."/>
            <person name="Goodenough U.W."/>
            <person name="Van de Peer Y."/>
            <person name="Grigoriev I.V."/>
        </authorList>
    </citation>
    <scope>NUCLEOTIDE SEQUENCE [LARGE SCALE GENOMIC DNA]</scope>
    <source>
        <strain evidence="2 3">CCMP1545</strain>
    </source>
</reference>
<dbReference type="GeneID" id="9680508"/>
<proteinExistence type="predicted"/>
<dbReference type="GO" id="GO:0072318">
    <property type="term" value="P:clathrin coat disassembly"/>
    <property type="evidence" value="ECO:0007669"/>
    <property type="project" value="TreeGrafter"/>
</dbReference>
<dbReference type="GO" id="GO:0005737">
    <property type="term" value="C:cytoplasm"/>
    <property type="evidence" value="ECO:0007669"/>
    <property type="project" value="TreeGrafter"/>
</dbReference>
<feature type="region of interest" description="Disordered" evidence="1">
    <location>
        <begin position="59"/>
        <end position="81"/>
    </location>
</feature>